<comment type="caution">
    <text evidence="9">The sequence shown here is derived from an EMBL/GenBank/DDBJ whole genome shotgun (WGS) entry which is preliminary data.</text>
</comment>
<proteinExistence type="predicted"/>
<keyword evidence="3" id="KW-1003">Cell membrane</keyword>
<keyword evidence="4 8" id="KW-0812">Transmembrane</keyword>
<evidence type="ECO:0000313" key="9">
    <source>
        <dbReference type="EMBL" id="OIQ80190.1"/>
    </source>
</evidence>
<comment type="subcellular location">
    <subcellularLocation>
        <location evidence="1">Cell membrane</location>
        <topology evidence="1">Multi-pass membrane protein</topology>
    </subcellularLocation>
</comment>
<feature type="transmembrane region" description="Helical" evidence="8">
    <location>
        <begin position="50"/>
        <end position="70"/>
    </location>
</feature>
<evidence type="ECO:0000256" key="6">
    <source>
        <dbReference type="ARBA" id="ARBA00023065"/>
    </source>
</evidence>
<organism evidence="9">
    <name type="scientific">mine drainage metagenome</name>
    <dbReference type="NCBI Taxonomy" id="410659"/>
    <lineage>
        <taxon>unclassified sequences</taxon>
        <taxon>metagenomes</taxon>
        <taxon>ecological metagenomes</taxon>
    </lineage>
</organism>
<evidence type="ECO:0000256" key="5">
    <source>
        <dbReference type="ARBA" id="ARBA00022989"/>
    </source>
</evidence>
<accession>A0A1J5Q952</accession>
<feature type="transmembrane region" description="Helical" evidence="8">
    <location>
        <begin position="228"/>
        <end position="259"/>
    </location>
</feature>
<dbReference type="GO" id="GO:0005886">
    <property type="term" value="C:plasma membrane"/>
    <property type="evidence" value="ECO:0007669"/>
    <property type="project" value="UniProtKB-SubCell"/>
</dbReference>
<dbReference type="GO" id="GO:0005254">
    <property type="term" value="F:chloride channel activity"/>
    <property type="evidence" value="ECO:0007669"/>
    <property type="project" value="InterPro"/>
</dbReference>
<name>A0A1J5Q952_9ZZZZ</name>
<evidence type="ECO:0000256" key="7">
    <source>
        <dbReference type="ARBA" id="ARBA00023136"/>
    </source>
</evidence>
<dbReference type="PANTHER" id="PTHR33281">
    <property type="entry name" value="UPF0187 PROTEIN YNEE"/>
    <property type="match status" value="1"/>
</dbReference>
<evidence type="ECO:0000256" key="2">
    <source>
        <dbReference type="ARBA" id="ARBA00022448"/>
    </source>
</evidence>
<evidence type="ECO:0000256" key="3">
    <source>
        <dbReference type="ARBA" id="ARBA00022475"/>
    </source>
</evidence>
<dbReference type="AlphaFoldDB" id="A0A1J5Q952"/>
<keyword evidence="6" id="KW-0406">Ion transport</keyword>
<protein>
    <submittedName>
        <fullName evidence="9">Bestrophin, RFP-TM, chloride channel</fullName>
    </submittedName>
</protein>
<dbReference type="InterPro" id="IPR044669">
    <property type="entry name" value="YneE/VCCN1/2-like"/>
</dbReference>
<evidence type="ECO:0000256" key="1">
    <source>
        <dbReference type="ARBA" id="ARBA00004651"/>
    </source>
</evidence>
<keyword evidence="2" id="KW-0813">Transport</keyword>
<reference evidence="9" key="1">
    <citation type="submission" date="2016-10" db="EMBL/GenBank/DDBJ databases">
        <title>Sequence of Gallionella enrichment culture.</title>
        <authorList>
            <person name="Poehlein A."/>
            <person name="Muehling M."/>
            <person name="Daniel R."/>
        </authorList>
    </citation>
    <scope>NUCLEOTIDE SEQUENCE</scope>
</reference>
<keyword evidence="5 8" id="KW-1133">Transmembrane helix</keyword>
<feature type="transmembrane region" description="Helical" evidence="8">
    <location>
        <begin position="20"/>
        <end position="38"/>
    </location>
</feature>
<evidence type="ECO:0000256" key="8">
    <source>
        <dbReference type="SAM" id="Phobius"/>
    </source>
</evidence>
<dbReference type="PANTHER" id="PTHR33281:SF19">
    <property type="entry name" value="VOLTAGE-DEPENDENT ANION CHANNEL-FORMING PROTEIN YNEE"/>
    <property type="match status" value="1"/>
</dbReference>
<evidence type="ECO:0000256" key="4">
    <source>
        <dbReference type="ARBA" id="ARBA00022692"/>
    </source>
</evidence>
<gene>
    <name evidence="9" type="ORF">GALL_380640</name>
</gene>
<sequence length="313" mass="35269">MIVRGRPSGFRLFVALRGSVLRQIWGVLLVNILFATLVTLTHGDLFKLKITLTAMPFTLLSLPLAIFLGFRNNAAYDRYWEGRKQWGELVLQCRNLSRQCLSLIDQREPVETKKKFGDVRIRMIYRAIAFAHALRHQLRGTEAGAELQPLLEKPEWAGIENTANLPHYLMHQMGNDLHQCIGEKRLDGCLATAIDKTLSSMSSTAAACERIKTTPLPFSYTLLLRRTAYLYCFLLPFGLVDTIGFMTPFVVGLVAYTFFGLDALGDEIEEPFGNSPNDLALNSICRTIEIDLRDAVGDDHQLEPLTPVNYCLM</sequence>
<dbReference type="Pfam" id="PF25539">
    <property type="entry name" value="Bestrophin_2"/>
    <property type="match status" value="1"/>
</dbReference>
<keyword evidence="7 8" id="KW-0472">Membrane</keyword>
<dbReference type="EMBL" id="MLJW01001096">
    <property type="protein sequence ID" value="OIQ80190.1"/>
    <property type="molecule type" value="Genomic_DNA"/>
</dbReference>